<feature type="compositionally biased region" description="Basic and acidic residues" evidence="1">
    <location>
        <begin position="8"/>
        <end position="17"/>
    </location>
</feature>
<dbReference type="RefSeq" id="WP_045851016.1">
    <property type="nucleotide sequence ID" value="NZ_FTLX01000001.1"/>
</dbReference>
<reference evidence="3" key="1">
    <citation type="submission" date="2017-03" db="EMBL/GenBank/DDBJ databases">
        <title>Bacillus sp. V-88(T) DSM27956, whole genome shotgun sequencing project.</title>
        <authorList>
            <person name="Dastager S.G."/>
            <person name="Neurgaonkar P.S."/>
            <person name="Dharne M.S."/>
        </authorList>
    </citation>
    <scope>NUCLEOTIDE SEQUENCE [LARGE SCALE GENOMIC DNA]</scope>
    <source>
        <strain evidence="3">DSM 25145</strain>
    </source>
</reference>
<name>A0ABX4EDS3_9BACI</name>
<protein>
    <submittedName>
        <fullName evidence="2">Uncharacterized protein</fullName>
    </submittedName>
</protein>
<evidence type="ECO:0000313" key="2">
    <source>
        <dbReference type="EMBL" id="OXS80445.1"/>
    </source>
</evidence>
<dbReference type="EMBL" id="MWSK01000001">
    <property type="protein sequence ID" value="OXS80445.1"/>
    <property type="molecule type" value="Genomic_DNA"/>
</dbReference>
<evidence type="ECO:0000256" key="1">
    <source>
        <dbReference type="SAM" id="MobiDB-lite"/>
    </source>
</evidence>
<dbReference type="Proteomes" id="UP000215545">
    <property type="component" value="Unassembled WGS sequence"/>
</dbReference>
<feature type="region of interest" description="Disordered" evidence="1">
    <location>
        <begin position="1"/>
        <end position="82"/>
    </location>
</feature>
<sequence>MISLFFNKNEKQEASKETKKKAARKIKEMTGQLQQSKEKAAAASVAAEKRNRSSVPKPRAAEERPPRSAGTRPSRIKKKEPISVIDTWTGEDIVKGIVLSEVLGPPKSKRKK</sequence>
<keyword evidence="3" id="KW-1185">Reference proteome</keyword>
<organism evidence="2 3">
    <name type="scientific">Domibacillus enclensis</name>
    <dbReference type="NCBI Taxonomy" id="1017273"/>
    <lineage>
        <taxon>Bacteria</taxon>
        <taxon>Bacillati</taxon>
        <taxon>Bacillota</taxon>
        <taxon>Bacilli</taxon>
        <taxon>Bacillales</taxon>
        <taxon>Bacillaceae</taxon>
        <taxon>Domibacillus</taxon>
    </lineage>
</organism>
<gene>
    <name evidence="2" type="ORF">B1B05_02900</name>
</gene>
<accession>A0ABX4EDS3</accession>
<proteinExistence type="predicted"/>
<comment type="caution">
    <text evidence="2">The sequence shown here is derived from an EMBL/GenBank/DDBJ whole genome shotgun (WGS) entry which is preliminary data.</text>
</comment>
<evidence type="ECO:0000313" key="3">
    <source>
        <dbReference type="Proteomes" id="UP000215545"/>
    </source>
</evidence>